<evidence type="ECO:0000256" key="4">
    <source>
        <dbReference type="ARBA" id="ARBA00022989"/>
    </source>
</evidence>
<keyword evidence="3 6" id="KW-0812">Transmembrane</keyword>
<keyword evidence="6" id="KW-0645">Protease</keyword>
<dbReference type="Gene3D" id="1.20.1540.10">
    <property type="entry name" value="Rhomboid-like"/>
    <property type="match status" value="1"/>
</dbReference>
<evidence type="ECO:0000313" key="9">
    <source>
        <dbReference type="RefSeq" id="XP_010910932.2"/>
    </source>
</evidence>
<dbReference type="EC" id="3.4.21.105" evidence="6"/>
<feature type="transmembrane region" description="Helical" evidence="6">
    <location>
        <begin position="161"/>
        <end position="179"/>
    </location>
</feature>
<reference evidence="9" key="1">
    <citation type="submission" date="2025-08" db="UniProtKB">
        <authorList>
            <consortium name="RefSeq"/>
        </authorList>
    </citation>
    <scope>IDENTIFICATION</scope>
</reference>
<keyword evidence="6" id="KW-0378">Hydrolase</keyword>
<comment type="catalytic activity">
    <reaction evidence="6">
        <text>Cleaves type-1 transmembrane domains using a catalytic dyad composed of serine and histidine that are contributed by different transmembrane domains.</text>
        <dbReference type="EC" id="3.4.21.105"/>
    </reaction>
</comment>
<keyword evidence="6" id="KW-0720">Serine protease</keyword>
<evidence type="ECO:0000256" key="3">
    <source>
        <dbReference type="ARBA" id="ARBA00022692"/>
    </source>
</evidence>
<dbReference type="RefSeq" id="XP_010910932.2">
    <property type="nucleotide sequence ID" value="XM_010912630.3"/>
</dbReference>
<feature type="transmembrane region" description="Helical" evidence="6">
    <location>
        <begin position="238"/>
        <end position="257"/>
    </location>
</feature>
<keyword evidence="4 6" id="KW-1133">Transmembrane helix</keyword>
<dbReference type="GO" id="GO:0004252">
    <property type="term" value="F:serine-type endopeptidase activity"/>
    <property type="evidence" value="ECO:0007669"/>
    <property type="project" value="InterPro"/>
</dbReference>
<keyword evidence="5 6" id="KW-0472">Membrane</keyword>
<dbReference type="PANTHER" id="PTHR22936">
    <property type="entry name" value="RHOMBOID-RELATED"/>
    <property type="match status" value="1"/>
</dbReference>
<evidence type="ECO:0000313" key="8">
    <source>
        <dbReference type="Proteomes" id="UP000504607"/>
    </source>
</evidence>
<comment type="subcellular location">
    <subcellularLocation>
        <location evidence="1 6">Membrane</location>
        <topology evidence="1 6">Multi-pass membrane protein</topology>
    </subcellularLocation>
</comment>
<dbReference type="AlphaFoldDB" id="A0A6I9QN94"/>
<organism evidence="8 9">
    <name type="scientific">Elaeis guineensis var. tenera</name>
    <name type="common">Oil palm</name>
    <dbReference type="NCBI Taxonomy" id="51953"/>
    <lineage>
        <taxon>Eukaryota</taxon>
        <taxon>Viridiplantae</taxon>
        <taxon>Streptophyta</taxon>
        <taxon>Embryophyta</taxon>
        <taxon>Tracheophyta</taxon>
        <taxon>Spermatophyta</taxon>
        <taxon>Magnoliopsida</taxon>
        <taxon>Liliopsida</taxon>
        <taxon>Arecaceae</taxon>
        <taxon>Arecoideae</taxon>
        <taxon>Cocoseae</taxon>
        <taxon>Elaeidinae</taxon>
        <taxon>Elaeis</taxon>
    </lineage>
</organism>
<accession>A0A6I9QN94</accession>
<feature type="transmembrane region" description="Helical" evidence="6">
    <location>
        <begin position="215"/>
        <end position="232"/>
    </location>
</feature>
<feature type="transmembrane region" description="Helical" evidence="6">
    <location>
        <begin position="129"/>
        <end position="149"/>
    </location>
</feature>
<evidence type="ECO:0000256" key="2">
    <source>
        <dbReference type="ARBA" id="ARBA00009045"/>
    </source>
</evidence>
<feature type="transmembrane region" description="Helical" evidence="6">
    <location>
        <begin position="288"/>
        <end position="305"/>
    </location>
</feature>
<dbReference type="InterPro" id="IPR035952">
    <property type="entry name" value="Rhomboid-like_sf"/>
</dbReference>
<evidence type="ECO:0000256" key="1">
    <source>
        <dbReference type="ARBA" id="ARBA00004141"/>
    </source>
</evidence>
<keyword evidence="8" id="KW-1185">Reference proteome</keyword>
<gene>
    <name evidence="9" type="primary">LOC105036905</name>
</gene>
<comment type="caution">
    <text evidence="6">Lacks conserved residue(s) required for the propagation of feature annotation.</text>
</comment>
<dbReference type="Pfam" id="PF01694">
    <property type="entry name" value="Rhomboid"/>
    <property type="match status" value="1"/>
</dbReference>
<dbReference type="GO" id="GO:0016020">
    <property type="term" value="C:membrane"/>
    <property type="evidence" value="ECO:0007669"/>
    <property type="project" value="UniProtKB-SubCell"/>
</dbReference>
<dbReference type="PANTHER" id="PTHR22936:SF75">
    <property type="entry name" value="RHOMBOID-LIKE PROTEIN 8"/>
    <property type="match status" value="1"/>
</dbReference>
<proteinExistence type="inferred from homology"/>
<feature type="domain" description="Peptidase S54 rhomboid" evidence="7">
    <location>
        <begin position="119"/>
        <end position="255"/>
    </location>
</feature>
<evidence type="ECO:0000256" key="5">
    <source>
        <dbReference type="ARBA" id="ARBA00023136"/>
    </source>
</evidence>
<evidence type="ECO:0000256" key="6">
    <source>
        <dbReference type="RuleBase" id="RU362115"/>
    </source>
</evidence>
<sequence length="375" mass="41289">MEKSATVAAVAKDHLGLEMAEPADSATAAVATTQRLPFFGRRRSENTWVVSLFVVVHLVAFFVTMFVNDCPGRSAGDCALRPLGRFSFQPFFENPLFGPSSSTLVKVGALQRTFVIQRHEKWRLMTCPWLHAGVIHLVLDVLSIILLGVHLQQDFGPARTGMIYLLSAFLGSVVSSIFVQHVPVAGSSAALFGFLGATLSGLIRNWHIYANKLTGIAVLLIVASMNFSLGLLPRVDNYGNIGGFLSGIVLGFALLFNPQLSQLERKKGLFDYDLNKTVQLRQKLDRPASRIVALVFFFTIGISWSKCKRALRLVSLYKLCTHQIVELQRASNPCEVMVSNSRLTIMCMAGGKFRTYPLADISRERTGDLCSLICS</sequence>
<dbReference type="Proteomes" id="UP000504607">
    <property type="component" value="Chromosome 2"/>
</dbReference>
<dbReference type="OrthoDB" id="418595at2759"/>
<name>A0A6I9QN94_ELAGV</name>
<comment type="similarity">
    <text evidence="2 6">Belongs to the peptidase S54 family.</text>
</comment>
<dbReference type="GO" id="GO:0006508">
    <property type="term" value="P:proteolysis"/>
    <property type="evidence" value="ECO:0007669"/>
    <property type="project" value="UniProtKB-KW"/>
</dbReference>
<dbReference type="InterPro" id="IPR022764">
    <property type="entry name" value="Peptidase_S54_rhomboid_dom"/>
</dbReference>
<dbReference type="SUPFAM" id="SSF144091">
    <property type="entry name" value="Rhomboid-like"/>
    <property type="match status" value="1"/>
</dbReference>
<feature type="transmembrane region" description="Helical" evidence="6">
    <location>
        <begin position="48"/>
        <end position="67"/>
    </location>
</feature>
<protein>
    <recommendedName>
        <fullName evidence="6">RHOMBOID-like protein</fullName>
        <ecNumber evidence="6">3.4.21.105</ecNumber>
    </recommendedName>
</protein>
<comment type="function">
    <text evidence="6">Serine protease involved in intramembrane proteolysis.</text>
</comment>
<evidence type="ECO:0000259" key="7">
    <source>
        <dbReference type="Pfam" id="PF01694"/>
    </source>
</evidence>
<dbReference type="InterPro" id="IPR002610">
    <property type="entry name" value="Peptidase_S54_rhomboid-like"/>
</dbReference>
<dbReference type="InParanoid" id="A0A6I9QN94"/>